<comment type="caution">
    <text evidence="1">The sequence shown here is derived from an EMBL/GenBank/DDBJ whole genome shotgun (WGS) entry which is preliminary data.</text>
</comment>
<reference evidence="1 2" key="1">
    <citation type="journal article" date="2022" name="Plant J.">
        <title>Chromosome-level genome of Camellia lanceoleosa provides a valuable resource for understanding genome evolution and self-incompatibility.</title>
        <authorList>
            <person name="Gong W."/>
            <person name="Xiao S."/>
            <person name="Wang L."/>
            <person name="Liao Z."/>
            <person name="Chang Y."/>
            <person name="Mo W."/>
            <person name="Hu G."/>
            <person name="Li W."/>
            <person name="Zhao G."/>
            <person name="Zhu H."/>
            <person name="Hu X."/>
            <person name="Ji K."/>
            <person name="Xiang X."/>
            <person name="Song Q."/>
            <person name="Yuan D."/>
            <person name="Jin S."/>
            <person name="Zhang L."/>
        </authorList>
    </citation>
    <scope>NUCLEOTIDE SEQUENCE [LARGE SCALE GENOMIC DNA]</scope>
    <source>
        <strain evidence="1">SQ_2022a</strain>
    </source>
</reference>
<keyword evidence="2" id="KW-1185">Reference proteome</keyword>
<evidence type="ECO:0000313" key="1">
    <source>
        <dbReference type="EMBL" id="KAI8027066.1"/>
    </source>
</evidence>
<dbReference type="Proteomes" id="UP001060215">
    <property type="component" value="Chromosome 3"/>
</dbReference>
<protein>
    <submittedName>
        <fullName evidence="1">Beta-D-glucosyl crocetin beta-1,6-glucosyltransferase</fullName>
    </submittedName>
</protein>
<organism evidence="1 2">
    <name type="scientific">Camellia lanceoleosa</name>
    <dbReference type="NCBI Taxonomy" id="1840588"/>
    <lineage>
        <taxon>Eukaryota</taxon>
        <taxon>Viridiplantae</taxon>
        <taxon>Streptophyta</taxon>
        <taxon>Embryophyta</taxon>
        <taxon>Tracheophyta</taxon>
        <taxon>Spermatophyta</taxon>
        <taxon>Magnoliopsida</taxon>
        <taxon>eudicotyledons</taxon>
        <taxon>Gunneridae</taxon>
        <taxon>Pentapetalae</taxon>
        <taxon>asterids</taxon>
        <taxon>Ericales</taxon>
        <taxon>Theaceae</taxon>
        <taxon>Camellia</taxon>
    </lineage>
</organism>
<dbReference type="EMBL" id="CM045760">
    <property type="protein sequence ID" value="KAI8027066.1"/>
    <property type="molecule type" value="Genomic_DNA"/>
</dbReference>
<accession>A0ACC0IT41</accession>
<evidence type="ECO:0000313" key="2">
    <source>
        <dbReference type="Proteomes" id="UP001060215"/>
    </source>
</evidence>
<gene>
    <name evidence="1" type="ORF">LOK49_LG02G00293</name>
</gene>
<name>A0ACC0IT41_9ERIC</name>
<sequence>MMMHRGKMNPPPPFDDEEEKKRVGLQLVVEIAPPFLDPFVCTESPPTPSISSLLPLPPSSSSSSKLAYMCLIDWVQYYWYVFQVFDDDNQQFLHNNPRLVFHKDGYDLDFDFEHFLKPILNANLHTVNGWGSVIESLQFRHSMVVLLLIIDQGLNARLMMEKGLAIEVERSEDGSFSREDIAKGLKLAMVSKEGDEMRARL</sequence>
<proteinExistence type="predicted"/>